<dbReference type="EMBL" id="MU273597">
    <property type="protein sequence ID" value="KAI0030991.1"/>
    <property type="molecule type" value="Genomic_DNA"/>
</dbReference>
<dbReference type="Proteomes" id="UP000814128">
    <property type="component" value="Unassembled WGS sequence"/>
</dbReference>
<protein>
    <submittedName>
        <fullName evidence="1">Uncharacterized protein</fullName>
    </submittedName>
</protein>
<reference evidence="1" key="1">
    <citation type="submission" date="2021-02" db="EMBL/GenBank/DDBJ databases">
        <authorList>
            <consortium name="DOE Joint Genome Institute"/>
            <person name="Ahrendt S."/>
            <person name="Looney B.P."/>
            <person name="Miyauchi S."/>
            <person name="Morin E."/>
            <person name="Drula E."/>
            <person name="Courty P.E."/>
            <person name="Chicoki N."/>
            <person name="Fauchery L."/>
            <person name="Kohler A."/>
            <person name="Kuo A."/>
            <person name="Labutti K."/>
            <person name="Pangilinan J."/>
            <person name="Lipzen A."/>
            <person name="Riley R."/>
            <person name="Andreopoulos W."/>
            <person name="He G."/>
            <person name="Johnson J."/>
            <person name="Barry K.W."/>
            <person name="Grigoriev I.V."/>
            <person name="Nagy L."/>
            <person name="Hibbett D."/>
            <person name="Henrissat B."/>
            <person name="Matheny P.B."/>
            <person name="Labbe J."/>
            <person name="Martin F."/>
        </authorList>
    </citation>
    <scope>NUCLEOTIDE SEQUENCE</scope>
    <source>
        <strain evidence="1">EC-137</strain>
    </source>
</reference>
<comment type="caution">
    <text evidence="1">The sequence shown here is derived from an EMBL/GenBank/DDBJ whole genome shotgun (WGS) entry which is preliminary data.</text>
</comment>
<evidence type="ECO:0000313" key="2">
    <source>
        <dbReference type="Proteomes" id="UP000814128"/>
    </source>
</evidence>
<proteinExistence type="predicted"/>
<evidence type="ECO:0000313" key="1">
    <source>
        <dbReference type="EMBL" id="KAI0030991.1"/>
    </source>
</evidence>
<name>A0ACB8QHC2_9AGAM</name>
<organism evidence="1 2">
    <name type="scientific">Vararia minispora EC-137</name>
    <dbReference type="NCBI Taxonomy" id="1314806"/>
    <lineage>
        <taxon>Eukaryota</taxon>
        <taxon>Fungi</taxon>
        <taxon>Dikarya</taxon>
        <taxon>Basidiomycota</taxon>
        <taxon>Agaricomycotina</taxon>
        <taxon>Agaricomycetes</taxon>
        <taxon>Russulales</taxon>
        <taxon>Lachnocladiaceae</taxon>
        <taxon>Vararia</taxon>
    </lineage>
</organism>
<accession>A0ACB8QHC2</accession>
<gene>
    <name evidence="1" type="ORF">K488DRAFT_87241</name>
</gene>
<sequence length="286" mass="31453">MSSAPDRGHRRTGQPSNVPRDVSPAPSCASSARSKLMYRPATDDDPGAILSLPPSSRRRRHYVSPLRGLPAILPAEALRQGAELPPPYTPPRRRRGTRRSSQPVEVQPRRPASQLERPPPADYEYLREAHDRRPRSEGRVSSLVLEKGALLAPSSDAKKSALSPVESEADRPPELMTFVYKGEKAYVRPGLSYEDALDAAQDAFPALRSVSRLHITLHVGSERGTRVAGAPKDRVYTRVARDAWVGVACGVGMYGEVCVLVAKGDGRSVRKLVSKLCGMFRFGWWK</sequence>
<reference evidence="1" key="2">
    <citation type="journal article" date="2022" name="New Phytol.">
        <title>Evolutionary transition to the ectomycorrhizal habit in the genomes of a hyperdiverse lineage of mushroom-forming fungi.</title>
        <authorList>
            <person name="Looney B."/>
            <person name="Miyauchi S."/>
            <person name="Morin E."/>
            <person name="Drula E."/>
            <person name="Courty P.E."/>
            <person name="Kohler A."/>
            <person name="Kuo A."/>
            <person name="LaButti K."/>
            <person name="Pangilinan J."/>
            <person name="Lipzen A."/>
            <person name="Riley R."/>
            <person name="Andreopoulos W."/>
            <person name="He G."/>
            <person name="Johnson J."/>
            <person name="Nolan M."/>
            <person name="Tritt A."/>
            <person name="Barry K.W."/>
            <person name="Grigoriev I.V."/>
            <person name="Nagy L.G."/>
            <person name="Hibbett D."/>
            <person name="Henrissat B."/>
            <person name="Matheny P.B."/>
            <person name="Labbe J."/>
            <person name="Martin F.M."/>
        </authorList>
    </citation>
    <scope>NUCLEOTIDE SEQUENCE</scope>
    <source>
        <strain evidence="1">EC-137</strain>
    </source>
</reference>
<keyword evidence="2" id="KW-1185">Reference proteome</keyword>